<dbReference type="EMBL" id="FN667742">
    <property type="protein sequence ID" value="CBJ92000.1"/>
    <property type="molecule type" value="Genomic_DNA"/>
</dbReference>
<evidence type="ECO:0000313" key="2">
    <source>
        <dbReference type="Proteomes" id="UP000008075"/>
    </source>
</evidence>
<name>D3VCG5_XENNA</name>
<protein>
    <submittedName>
        <fullName evidence="1">Uncharacterized protein</fullName>
    </submittedName>
</protein>
<sequence length="44" mass="5269">MVSFIFILCNMVIFIQLFIHGSLNEFINRAQDEDRMEEKEGQYV</sequence>
<dbReference type="Proteomes" id="UP000008075">
    <property type="component" value="Chromosome"/>
</dbReference>
<accession>D3VCG5</accession>
<organism evidence="1 2">
    <name type="scientific">Xenorhabdus nematophila (strain ATCC 19061 / DSM 3370 / CCUG 14189 / LMG 1036 / NCIMB 9965 / AN6)</name>
    <dbReference type="NCBI Taxonomy" id="406817"/>
    <lineage>
        <taxon>Bacteria</taxon>
        <taxon>Pseudomonadati</taxon>
        <taxon>Pseudomonadota</taxon>
        <taxon>Gammaproteobacteria</taxon>
        <taxon>Enterobacterales</taxon>
        <taxon>Morganellaceae</taxon>
        <taxon>Xenorhabdus</taxon>
    </lineage>
</organism>
<proteinExistence type="predicted"/>
<gene>
    <name evidence="1" type="ordered locus">XNC1_3972</name>
</gene>
<keyword evidence="2" id="KW-1185">Reference proteome</keyword>
<reference evidence="1 2" key="1">
    <citation type="journal article" date="2011" name="PLoS ONE">
        <title>The entomopathogenic bacterial endosymbionts xenorhabdus and photorhabdus: convergent lifestyles from divergent genomes.</title>
        <authorList>
            <person name="Chaston J.M."/>
            <person name="Suen G."/>
            <person name="Tucker S.L."/>
            <person name="Andersen A.W."/>
            <person name="Bhasin A."/>
            <person name="Bode E."/>
            <person name="Bode H.B."/>
            <person name="Brachmann A.O."/>
            <person name="Cowles C.E."/>
            <person name="Cowles K.N."/>
            <person name="Darby C."/>
            <person name="de Leon L."/>
            <person name="Drace K."/>
            <person name="Du Z."/>
            <person name="Givaudan A."/>
            <person name="Herbert Tran E.E."/>
            <person name="Jewell K.A."/>
            <person name="Knack J.J."/>
            <person name="Krasomil-Osterfeld K.C."/>
            <person name="Kukor R."/>
            <person name="Lanois A."/>
            <person name="Latreille P."/>
            <person name="Leimgruber N.K."/>
            <person name="Lipke C.M."/>
            <person name="Liu R."/>
            <person name="Lu X."/>
            <person name="Martens E.C."/>
            <person name="Marri P.R."/>
            <person name="Medigue C."/>
            <person name="Menard M.L."/>
            <person name="Miller N.M."/>
            <person name="Morales-Soto N."/>
            <person name="Norton S."/>
            <person name="Ogier J.C."/>
            <person name="Orchard S.S."/>
            <person name="Park D."/>
            <person name="Park Y."/>
            <person name="Qurollo B.A."/>
            <person name="Sugar D.R."/>
            <person name="Richards G.R."/>
            <person name="Rouy Z."/>
            <person name="Slominski B."/>
            <person name="Slominski K."/>
            <person name="Snyder H."/>
            <person name="Tjaden B.C."/>
            <person name="van der Hoeven R."/>
            <person name="Welch R.D."/>
            <person name="Wheeler C."/>
            <person name="Xiang B."/>
            <person name="Barbazuk B."/>
            <person name="Gaudriault S."/>
            <person name="Goodner B."/>
            <person name="Slater S.C."/>
            <person name="Forst S."/>
            <person name="Goldman B.S."/>
            <person name="Goodrich-Blair H."/>
        </authorList>
    </citation>
    <scope>NUCLEOTIDE SEQUENCE [LARGE SCALE GENOMIC DNA]</scope>
    <source>
        <strain evidence="2">ATCC 19061 / DSM 3370 / CCUG 14189 / LMG 1036 / NCIMB 9965 / AN6</strain>
    </source>
</reference>
<dbReference type="HOGENOM" id="CLU_3224073_0_0_6"/>
<dbReference type="AlphaFoldDB" id="D3VCG5"/>
<evidence type="ECO:0000313" key="1">
    <source>
        <dbReference type="EMBL" id="CBJ92000.1"/>
    </source>
</evidence>
<dbReference type="KEGG" id="xne:XNC1_3972"/>